<reference evidence="2 3" key="1">
    <citation type="journal article" date="2023" name="Elife">
        <title>Identification of key yeast species and microbe-microbe interactions impacting larval growth of Drosophila in the wild.</title>
        <authorList>
            <person name="Mure A."/>
            <person name="Sugiura Y."/>
            <person name="Maeda R."/>
            <person name="Honda K."/>
            <person name="Sakurai N."/>
            <person name="Takahashi Y."/>
            <person name="Watada M."/>
            <person name="Katoh T."/>
            <person name="Gotoh A."/>
            <person name="Gotoh Y."/>
            <person name="Taniguchi I."/>
            <person name="Nakamura K."/>
            <person name="Hayashi T."/>
            <person name="Katayama T."/>
            <person name="Uemura T."/>
            <person name="Hattori Y."/>
        </authorList>
    </citation>
    <scope>NUCLEOTIDE SEQUENCE [LARGE SCALE GENOMIC DNA]</scope>
    <source>
        <strain evidence="2 3">SB-73</strain>
    </source>
</reference>
<dbReference type="EMBL" id="BTGC01000008">
    <property type="protein sequence ID" value="GMM51506.1"/>
    <property type="molecule type" value="Genomic_DNA"/>
</dbReference>
<dbReference type="PANTHER" id="PTHR40644:SF1">
    <property type="entry name" value="UPF0653 PROTEIN C607.02C"/>
    <property type="match status" value="1"/>
</dbReference>
<name>A0AAV5RLJ2_STABA</name>
<organism evidence="2 3">
    <name type="scientific">Starmerella bacillaris</name>
    <name type="common">Yeast</name>
    <name type="synonym">Candida zemplinina</name>
    <dbReference type="NCBI Taxonomy" id="1247836"/>
    <lineage>
        <taxon>Eukaryota</taxon>
        <taxon>Fungi</taxon>
        <taxon>Dikarya</taxon>
        <taxon>Ascomycota</taxon>
        <taxon>Saccharomycotina</taxon>
        <taxon>Dipodascomycetes</taxon>
        <taxon>Dipodascales</taxon>
        <taxon>Trichomonascaceae</taxon>
        <taxon>Starmerella</taxon>
    </lineage>
</organism>
<feature type="region of interest" description="Disordered" evidence="1">
    <location>
        <begin position="93"/>
        <end position="140"/>
    </location>
</feature>
<sequence>MAISQEGPKNTDKVTKRKPKQKRRSKKDDEDDTPRAFKRLMELNERIKNPRPVEKKVKNKPPQIVREKGESMFEFKKRVDDSIPLPLVKGINNHKAMRNAKKSKQKAENLRAEYKQKLDSKRRRQEELDADNEDHLMPDDEDIWAGVNAKKKAPVFGDVADRPPELFKPKITSNIPKSAGSLARRQMLEEERAKIIEHYRKLKS</sequence>
<accession>A0AAV5RLJ2</accession>
<feature type="region of interest" description="Disordered" evidence="1">
    <location>
        <begin position="155"/>
        <end position="183"/>
    </location>
</feature>
<evidence type="ECO:0000313" key="2">
    <source>
        <dbReference type="EMBL" id="GMM51506.1"/>
    </source>
</evidence>
<dbReference type="AlphaFoldDB" id="A0AAV5RLJ2"/>
<feature type="region of interest" description="Disordered" evidence="1">
    <location>
        <begin position="1"/>
        <end position="36"/>
    </location>
</feature>
<feature type="compositionally biased region" description="Basic and acidic residues" evidence="1">
    <location>
        <begin position="105"/>
        <end position="138"/>
    </location>
</feature>
<keyword evidence="3" id="KW-1185">Reference proteome</keyword>
<protein>
    <recommendedName>
        <fullName evidence="4">Coiled-coil domain-containing protein 137</fullName>
    </recommendedName>
</protein>
<dbReference type="Proteomes" id="UP001362899">
    <property type="component" value="Unassembled WGS sequence"/>
</dbReference>
<evidence type="ECO:0008006" key="4">
    <source>
        <dbReference type="Google" id="ProtNLM"/>
    </source>
</evidence>
<evidence type="ECO:0000256" key="1">
    <source>
        <dbReference type="SAM" id="MobiDB-lite"/>
    </source>
</evidence>
<feature type="compositionally biased region" description="Basic and acidic residues" evidence="1">
    <location>
        <begin position="159"/>
        <end position="168"/>
    </location>
</feature>
<dbReference type="PANTHER" id="PTHR40644">
    <property type="entry name" value="UPF0653 PROTEIN C607.02C"/>
    <property type="match status" value="1"/>
</dbReference>
<feature type="compositionally biased region" description="Basic residues" evidence="1">
    <location>
        <begin position="15"/>
        <end position="25"/>
    </location>
</feature>
<proteinExistence type="predicted"/>
<gene>
    <name evidence="2" type="ORF">DASB73_024690</name>
</gene>
<evidence type="ECO:0000313" key="3">
    <source>
        <dbReference type="Proteomes" id="UP001362899"/>
    </source>
</evidence>
<comment type="caution">
    <text evidence="2">The sequence shown here is derived from an EMBL/GenBank/DDBJ whole genome shotgun (WGS) entry which is preliminary data.</text>
</comment>
<feature type="compositionally biased region" description="Basic residues" evidence="1">
    <location>
        <begin position="95"/>
        <end position="104"/>
    </location>
</feature>